<evidence type="ECO:0000256" key="1">
    <source>
        <dbReference type="SAM" id="Phobius"/>
    </source>
</evidence>
<accession>A0A383ETB2</accession>
<proteinExistence type="predicted"/>
<reference evidence="2" key="1">
    <citation type="submission" date="2018-05" db="EMBL/GenBank/DDBJ databases">
        <authorList>
            <person name="Lanie J.A."/>
            <person name="Ng W.-L."/>
            <person name="Kazmierczak K.M."/>
            <person name="Andrzejewski T.M."/>
            <person name="Davidsen T.M."/>
            <person name="Wayne K.J."/>
            <person name="Tettelin H."/>
            <person name="Glass J.I."/>
            <person name="Rusch D."/>
            <person name="Podicherti R."/>
            <person name="Tsui H.-C.T."/>
            <person name="Winkler M.E."/>
        </authorList>
    </citation>
    <scope>NUCLEOTIDE SEQUENCE</scope>
</reference>
<keyword evidence="1" id="KW-0472">Membrane</keyword>
<keyword evidence="1" id="KW-0812">Transmembrane</keyword>
<feature type="transmembrane region" description="Helical" evidence="1">
    <location>
        <begin position="5"/>
        <end position="23"/>
    </location>
</feature>
<sequence>MRLRLVIKLLIAVSWVFAIAYYVD</sequence>
<gene>
    <name evidence="2" type="ORF">METZ01_LOCUS512743</name>
</gene>
<organism evidence="2">
    <name type="scientific">marine metagenome</name>
    <dbReference type="NCBI Taxonomy" id="408172"/>
    <lineage>
        <taxon>unclassified sequences</taxon>
        <taxon>metagenomes</taxon>
        <taxon>ecological metagenomes</taxon>
    </lineage>
</organism>
<keyword evidence="1" id="KW-1133">Transmembrane helix</keyword>
<dbReference type="EMBL" id="UINC01228536">
    <property type="protein sequence ID" value="SVE59889.1"/>
    <property type="molecule type" value="Genomic_DNA"/>
</dbReference>
<protein>
    <submittedName>
        <fullName evidence="2">Uncharacterized protein</fullName>
    </submittedName>
</protein>
<dbReference type="AlphaFoldDB" id="A0A383ETB2"/>
<evidence type="ECO:0000313" key="2">
    <source>
        <dbReference type="EMBL" id="SVE59889.1"/>
    </source>
</evidence>
<name>A0A383ETB2_9ZZZZ</name>